<evidence type="ECO:0000313" key="3">
    <source>
        <dbReference type="WBParaSite" id="Csp11.Scaffold629.g10249.t1"/>
    </source>
</evidence>
<keyword evidence="2" id="KW-1185">Reference proteome</keyword>
<proteinExistence type="predicted"/>
<name>A0A1I7TNP6_9PELO</name>
<feature type="chain" id="PRO_5009307746" evidence="1">
    <location>
        <begin position="25"/>
        <end position="91"/>
    </location>
</feature>
<sequence length="91" mass="10357">MKVAFFIILYIFFVFSFSTNSAEAHSDHHVRKVCGKSAAKNIMTLCPQTHENYADICINGEVPSFTEYCSMGFSDSQIKFMCCPDQDFNLH</sequence>
<protein>
    <submittedName>
        <fullName evidence="3">SVWC domain-containing protein</fullName>
    </submittedName>
</protein>
<feature type="signal peptide" evidence="1">
    <location>
        <begin position="1"/>
        <end position="24"/>
    </location>
</feature>
<keyword evidence="1" id="KW-0732">Signal</keyword>
<dbReference type="WBParaSite" id="Csp11.Scaffold629.g10249.t1">
    <property type="protein sequence ID" value="Csp11.Scaffold629.g10249.t1"/>
    <property type="gene ID" value="Csp11.Scaffold629.g10249"/>
</dbReference>
<dbReference type="eggNOG" id="ENOG502TISA">
    <property type="taxonomic scope" value="Eukaryota"/>
</dbReference>
<reference evidence="3" key="1">
    <citation type="submission" date="2016-11" db="UniProtKB">
        <authorList>
            <consortium name="WormBaseParasite"/>
        </authorList>
    </citation>
    <scope>IDENTIFICATION</scope>
</reference>
<evidence type="ECO:0000256" key="1">
    <source>
        <dbReference type="SAM" id="SignalP"/>
    </source>
</evidence>
<dbReference type="STRING" id="1561998.A0A1I7TNP6"/>
<dbReference type="AlphaFoldDB" id="A0A1I7TNP6"/>
<evidence type="ECO:0000313" key="2">
    <source>
        <dbReference type="Proteomes" id="UP000095282"/>
    </source>
</evidence>
<organism evidence="2 3">
    <name type="scientific">Caenorhabditis tropicalis</name>
    <dbReference type="NCBI Taxonomy" id="1561998"/>
    <lineage>
        <taxon>Eukaryota</taxon>
        <taxon>Metazoa</taxon>
        <taxon>Ecdysozoa</taxon>
        <taxon>Nematoda</taxon>
        <taxon>Chromadorea</taxon>
        <taxon>Rhabditida</taxon>
        <taxon>Rhabditina</taxon>
        <taxon>Rhabditomorpha</taxon>
        <taxon>Rhabditoidea</taxon>
        <taxon>Rhabditidae</taxon>
        <taxon>Peloderinae</taxon>
        <taxon>Caenorhabditis</taxon>
    </lineage>
</organism>
<accession>A0A1I7TNP6</accession>
<dbReference type="Proteomes" id="UP000095282">
    <property type="component" value="Unplaced"/>
</dbReference>